<evidence type="ECO:0000256" key="2">
    <source>
        <dbReference type="ARBA" id="ARBA00009658"/>
    </source>
</evidence>
<accession>A0ABN7T7X0</accession>
<keyword evidence="4" id="KW-0496">Mitochondrion</keyword>
<evidence type="ECO:0000256" key="4">
    <source>
        <dbReference type="ARBA" id="ARBA00023128"/>
    </source>
</evidence>
<evidence type="ECO:0000313" key="10">
    <source>
        <dbReference type="Proteomes" id="UP001158576"/>
    </source>
</evidence>
<evidence type="ECO:0000256" key="7">
    <source>
        <dbReference type="RuleBase" id="RU366048"/>
    </source>
</evidence>
<comment type="similarity">
    <text evidence="2 7">Belongs to the prohibitin family.</text>
</comment>
<evidence type="ECO:0000259" key="8">
    <source>
        <dbReference type="SMART" id="SM00244"/>
    </source>
</evidence>
<dbReference type="SUPFAM" id="SSF117892">
    <property type="entry name" value="Band 7/SPFH domain"/>
    <property type="match status" value="1"/>
</dbReference>
<dbReference type="CDD" id="cd03401">
    <property type="entry name" value="SPFH_prohibitin"/>
    <property type="match status" value="1"/>
</dbReference>
<dbReference type="PRINTS" id="PR00679">
    <property type="entry name" value="PROHIBITIN"/>
</dbReference>
<keyword evidence="3 7" id="KW-0999">Mitochondrion inner membrane</keyword>
<evidence type="ECO:0000313" key="9">
    <source>
        <dbReference type="EMBL" id="CAG5113100.1"/>
    </source>
</evidence>
<keyword evidence="5" id="KW-0472">Membrane</keyword>
<dbReference type="SMART" id="SM00244">
    <property type="entry name" value="PHB"/>
    <property type="match status" value="1"/>
</dbReference>
<evidence type="ECO:0000256" key="3">
    <source>
        <dbReference type="ARBA" id="ARBA00022792"/>
    </source>
</evidence>
<dbReference type="PANTHER" id="PTHR23222:SF1">
    <property type="entry name" value="PROHIBITIN-2"/>
    <property type="match status" value="1"/>
</dbReference>
<dbReference type="Pfam" id="PF01145">
    <property type="entry name" value="Band_7"/>
    <property type="match status" value="1"/>
</dbReference>
<sequence>MAQQRLAYAGIGALSAVYAVSQSLYTVEGGHRAVLFSRLGGVQNQIQGEGMHVRVPWLQWPLIYDIRSRAYKVVSPSGTADLQMVDIGLRVLYRPNPGKIPEMAQQIGEDFSDKILPSIIHETLKSVIAEFSAQSLLTEREKVSIRIRNDLEERARDFHIILDDVAITDTQFSPLFTQSIENKQIAQQQAFQARFVVQQASEEKKQKIINAQGEAESATLIGEALKKNPAYLKLQRIEIGKRISKYIAQSPNKVMLGTDNLLLDVKGVDYLSRK</sequence>
<protein>
    <recommendedName>
        <fullName evidence="7">Prohibitin</fullName>
    </recommendedName>
</protein>
<keyword evidence="10" id="KW-1185">Reference proteome</keyword>
<reference evidence="9 10" key="1">
    <citation type="submission" date="2021-04" db="EMBL/GenBank/DDBJ databases">
        <authorList>
            <person name="Bliznina A."/>
        </authorList>
    </citation>
    <scope>NUCLEOTIDE SEQUENCE [LARGE SCALE GENOMIC DNA]</scope>
</reference>
<organism evidence="9 10">
    <name type="scientific">Oikopleura dioica</name>
    <name type="common">Tunicate</name>
    <dbReference type="NCBI Taxonomy" id="34765"/>
    <lineage>
        <taxon>Eukaryota</taxon>
        <taxon>Metazoa</taxon>
        <taxon>Chordata</taxon>
        <taxon>Tunicata</taxon>
        <taxon>Appendicularia</taxon>
        <taxon>Copelata</taxon>
        <taxon>Oikopleuridae</taxon>
        <taxon>Oikopleura</taxon>
    </lineage>
</organism>
<evidence type="ECO:0000256" key="6">
    <source>
        <dbReference type="ARBA" id="ARBA00037479"/>
    </source>
</evidence>
<dbReference type="Proteomes" id="UP001158576">
    <property type="component" value="Chromosome 2"/>
</dbReference>
<dbReference type="PANTHER" id="PTHR23222">
    <property type="entry name" value="PROHIBITIN"/>
    <property type="match status" value="1"/>
</dbReference>
<dbReference type="InterPro" id="IPR036013">
    <property type="entry name" value="Band_7/SPFH_dom_sf"/>
</dbReference>
<dbReference type="InterPro" id="IPR000163">
    <property type="entry name" value="Prohibitin"/>
</dbReference>
<proteinExistence type="inferred from homology"/>
<name>A0ABN7T7X0_OIKDI</name>
<dbReference type="Gene3D" id="3.30.479.30">
    <property type="entry name" value="Band 7 domain"/>
    <property type="match status" value="1"/>
</dbReference>
<dbReference type="InterPro" id="IPR001107">
    <property type="entry name" value="Band_7"/>
</dbReference>
<dbReference type="EMBL" id="OU015567">
    <property type="protein sequence ID" value="CAG5113100.1"/>
    <property type="molecule type" value="Genomic_DNA"/>
</dbReference>
<comment type="function">
    <text evidence="6">Protein with pleiotropic attributes mediated in a cell-compartment- and tissue-specific manner, which include the plasma membrane-associated cell signaling functions, mitochondrial chaperone, and transcriptional co-regulator of transcription factors and sex steroid hormones in the nucleus.</text>
</comment>
<gene>
    <name evidence="9" type="ORF">OKIOD_LOCUS16008</name>
</gene>
<evidence type="ECO:0000256" key="1">
    <source>
        <dbReference type="ARBA" id="ARBA00004273"/>
    </source>
</evidence>
<evidence type="ECO:0000256" key="5">
    <source>
        <dbReference type="ARBA" id="ARBA00023136"/>
    </source>
</evidence>
<comment type="subcellular location">
    <subcellularLocation>
        <location evidence="1 7">Mitochondrion inner membrane</location>
    </subcellularLocation>
</comment>
<feature type="domain" description="Band 7" evidence="8">
    <location>
        <begin position="23"/>
        <end position="184"/>
    </location>
</feature>